<dbReference type="EMBL" id="JABACI010000004">
    <property type="protein sequence ID" value="NLP85283.1"/>
    <property type="molecule type" value="Genomic_DNA"/>
</dbReference>
<dbReference type="GO" id="GO:0008168">
    <property type="term" value="F:methyltransferase activity"/>
    <property type="evidence" value="ECO:0007669"/>
    <property type="project" value="UniProtKB-KW"/>
</dbReference>
<accession>A0ABX1KH16</accession>
<dbReference type="Gene3D" id="3.40.50.150">
    <property type="entry name" value="Vaccinia Virus protein VP39"/>
    <property type="match status" value="1"/>
</dbReference>
<dbReference type="CDD" id="cd02440">
    <property type="entry name" value="AdoMet_MTases"/>
    <property type="match status" value="1"/>
</dbReference>
<evidence type="ECO:0000256" key="3">
    <source>
        <dbReference type="ARBA" id="ARBA00022691"/>
    </source>
</evidence>
<protein>
    <recommendedName>
        <fullName evidence="4">Demethylmenaquinone methyltransferase</fullName>
        <ecNumber evidence="4">2.1.1.163</ecNumber>
    </recommendedName>
</protein>
<dbReference type="HAMAP" id="MF_01813">
    <property type="entry name" value="MenG_UbiE_methyltr"/>
    <property type="match status" value="1"/>
</dbReference>
<dbReference type="InterPro" id="IPR004033">
    <property type="entry name" value="UbiE/COQ5_MeTrFase"/>
</dbReference>
<keyword evidence="4" id="KW-0474">Menaquinone biosynthesis</keyword>
<gene>
    <name evidence="4" type="primary">menG</name>
    <name evidence="5" type="ORF">HF576_15655</name>
</gene>
<comment type="catalytic activity">
    <reaction evidence="4">
        <text>a 2-demethylmenaquinol + S-adenosyl-L-methionine = a menaquinol + S-adenosyl-L-homocysteine + H(+)</text>
        <dbReference type="Rhea" id="RHEA:42640"/>
        <dbReference type="Rhea" id="RHEA-COMP:9539"/>
        <dbReference type="Rhea" id="RHEA-COMP:9563"/>
        <dbReference type="ChEBI" id="CHEBI:15378"/>
        <dbReference type="ChEBI" id="CHEBI:18151"/>
        <dbReference type="ChEBI" id="CHEBI:55437"/>
        <dbReference type="ChEBI" id="CHEBI:57856"/>
        <dbReference type="ChEBI" id="CHEBI:59789"/>
        <dbReference type="EC" id="2.1.1.163"/>
    </reaction>
</comment>
<dbReference type="PANTHER" id="PTHR43591:SF24">
    <property type="entry name" value="2-METHOXY-6-POLYPRENYL-1,4-BENZOQUINOL METHYLASE, MITOCHONDRIAL"/>
    <property type="match status" value="1"/>
</dbReference>
<dbReference type="InterPro" id="IPR023576">
    <property type="entry name" value="UbiE/COQ5_MeTrFase_CS"/>
</dbReference>
<proteinExistence type="inferred from homology"/>
<keyword evidence="2 4" id="KW-0808">Transferase</keyword>
<dbReference type="GO" id="GO:0032259">
    <property type="term" value="P:methylation"/>
    <property type="evidence" value="ECO:0007669"/>
    <property type="project" value="UniProtKB-KW"/>
</dbReference>
<evidence type="ECO:0000256" key="2">
    <source>
        <dbReference type="ARBA" id="ARBA00022679"/>
    </source>
</evidence>
<comment type="similarity">
    <text evidence="4">Belongs to the class I-like SAM-binding methyltransferase superfamily. MenG/UbiE family.</text>
</comment>
<name>A0ABX1KH16_9MICO</name>
<sequence length="228" mass="25137">MFDRVAPRYDLLNVLMTGGYVGRWRRATTSAIDPRPGQWILDVAAGTGASSVPLARAGARVLASDPAPRMLEVGRRRHPSLDFAAADALELPFEDETFDTVTISFGLRNIADPPRALREMARVCRPGGRLVVCEFSTPTSPLLRAGHRRFVRTILPLLGRLASSDPAAYHYLADTVLDWPDQRELAALIGHNGWRNVEHRDLSGGIVAVHRATRPGPRPLATRTENHR</sequence>
<dbReference type="PROSITE" id="PS01184">
    <property type="entry name" value="UBIE_2"/>
    <property type="match status" value="1"/>
</dbReference>
<dbReference type="PANTHER" id="PTHR43591">
    <property type="entry name" value="METHYLTRANSFERASE"/>
    <property type="match status" value="1"/>
</dbReference>
<evidence type="ECO:0000313" key="6">
    <source>
        <dbReference type="Proteomes" id="UP001429745"/>
    </source>
</evidence>
<feature type="binding site" evidence="4">
    <location>
        <position position="47"/>
    </location>
    <ligand>
        <name>S-adenosyl-L-methionine</name>
        <dbReference type="ChEBI" id="CHEBI:59789"/>
    </ligand>
</feature>
<dbReference type="EC" id="2.1.1.163" evidence="4"/>
<reference evidence="5 6" key="1">
    <citation type="submission" date="2020-04" db="EMBL/GenBank/DDBJ databases">
        <title>CFH 90308 Microbacterium sp.</title>
        <authorList>
            <person name="Nie G."/>
            <person name="Ming H."/>
            <person name="Xia T."/>
        </authorList>
    </citation>
    <scope>NUCLEOTIDE SEQUENCE [LARGE SCALE GENOMIC DNA]</scope>
    <source>
        <strain evidence="5 6">CFH 90308</strain>
    </source>
</reference>
<dbReference type="Proteomes" id="UP001429745">
    <property type="component" value="Unassembled WGS sequence"/>
</dbReference>
<feature type="binding site" evidence="4">
    <location>
        <position position="65"/>
    </location>
    <ligand>
        <name>S-adenosyl-L-methionine</name>
        <dbReference type="ChEBI" id="CHEBI:59789"/>
    </ligand>
</feature>
<dbReference type="Pfam" id="PF01209">
    <property type="entry name" value="Ubie_methyltran"/>
    <property type="match status" value="1"/>
</dbReference>
<evidence type="ECO:0000256" key="1">
    <source>
        <dbReference type="ARBA" id="ARBA00022603"/>
    </source>
</evidence>
<keyword evidence="6" id="KW-1185">Reference proteome</keyword>
<dbReference type="NCBIfam" id="TIGR01934">
    <property type="entry name" value="MenG_MenH_UbiE"/>
    <property type="match status" value="1"/>
</dbReference>
<dbReference type="InterPro" id="IPR029063">
    <property type="entry name" value="SAM-dependent_MTases_sf"/>
</dbReference>
<keyword evidence="3 4" id="KW-0949">S-adenosyl-L-methionine</keyword>
<feature type="binding site" evidence="4">
    <location>
        <position position="104"/>
    </location>
    <ligand>
        <name>S-adenosyl-L-methionine</name>
        <dbReference type="ChEBI" id="CHEBI:59789"/>
    </ligand>
</feature>
<evidence type="ECO:0000313" key="5">
    <source>
        <dbReference type="EMBL" id="NLP85283.1"/>
    </source>
</evidence>
<comment type="caution">
    <text evidence="5">The sequence shown here is derived from an EMBL/GenBank/DDBJ whole genome shotgun (WGS) entry which is preliminary data.</text>
</comment>
<dbReference type="PROSITE" id="PS51608">
    <property type="entry name" value="SAM_MT_UBIE"/>
    <property type="match status" value="1"/>
</dbReference>
<organism evidence="5 6">
    <name type="scientific">Microbacterium salsuginis</name>
    <dbReference type="NCBI Taxonomy" id="2722803"/>
    <lineage>
        <taxon>Bacteria</taxon>
        <taxon>Bacillati</taxon>
        <taxon>Actinomycetota</taxon>
        <taxon>Actinomycetes</taxon>
        <taxon>Micrococcales</taxon>
        <taxon>Microbacteriaceae</taxon>
        <taxon>Microbacterium</taxon>
    </lineage>
</organism>
<comment type="function">
    <text evidence="4">Methyltransferase required for the conversion of demethylmenaquinol (DMKH2) to menaquinol (MKH2).</text>
</comment>
<comment type="pathway">
    <text evidence="4">Quinol/quinone metabolism; menaquinone biosynthesis; menaquinol from 1,4-dihydroxy-2-naphthoate: step 2/2.</text>
</comment>
<keyword evidence="1 4" id="KW-0489">Methyltransferase</keyword>
<dbReference type="SUPFAM" id="SSF53335">
    <property type="entry name" value="S-adenosyl-L-methionine-dependent methyltransferases"/>
    <property type="match status" value="1"/>
</dbReference>
<evidence type="ECO:0000256" key="4">
    <source>
        <dbReference type="HAMAP-Rule" id="MF_01813"/>
    </source>
</evidence>
<feature type="binding site" evidence="4">
    <location>
        <begin position="87"/>
        <end position="88"/>
    </location>
    <ligand>
        <name>S-adenosyl-L-methionine</name>
        <dbReference type="ChEBI" id="CHEBI:59789"/>
    </ligand>
</feature>